<dbReference type="SUPFAM" id="SSF48464">
    <property type="entry name" value="ENTH/VHS domain"/>
    <property type="match status" value="1"/>
</dbReference>
<dbReference type="FunFam" id="1.25.40.90:FF:000001">
    <property type="entry name" value="phosphatidylinositol-binding clathrin assembly protein-like isoform X1"/>
    <property type="match status" value="1"/>
</dbReference>
<dbReference type="GO" id="GO:0005905">
    <property type="term" value="C:clathrin-coated pit"/>
    <property type="evidence" value="ECO:0007669"/>
    <property type="project" value="UniProtKB-SubCell"/>
</dbReference>
<dbReference type="GO" id="GO:0005634">
    <property type="term" value="C:nucleus"/>
    <property type="evidence" value="ECO:0007669"/>
    <property type="project" value="UniProtKB-SubCell"/>
</dbReference>
<evidence type="ECO:0000256" key="8">
    <source>
        <dbReference type="ARBA" id="ARBA00022499"/>
    </source>
</evidence>
<keyword evidence="23" id="KW-1185">Reference proteome</keyword>
<keyword evidence="8" id="KW-1017">Isopeptide bond</keyword>
<reference evidence="22" key="4">
    <citation type="submission" date="2025-09" db="UniProtKB">
        <authorList>
            <consortium name="Ensembl"/>
        </authorList>
    </citation>
    <scope>IDENTIFICATION</scope>
</reference>
<dbReference type="GO" id="GO:0005545">
    <property type="term" value="F:1-phosphatidylinositol binding"/>
    <property type="evidence" value="ECO:0007669"/>
    <property type="project" value="InterPro"/>
</dbReference>
<dbReference type="CDD" id="cd16985">
    <property type="entry name" value="ANTH_N_AP180"/>
    <property type="match status" value="1"/>
</dbReference>
<dbReference type="AlphaFoldDB" id="A0A3P8YVF7"/>
<keyword evidence="14" id="KW-0472">Membrane</keyword>
<dbReference type="InterPro" id="IPR011417">
    <property type="entry name" value="ANTH_dom"/>
</dbReference>
<evidence type="ECO:0000256" key="18">
    <source>
        <dbReference type="ARBA" id="ARBA00055144"/>
    </source>
</evidence>
<evidence type="ECO:0000256" key="9">
    <source>
        <dbReference type="ARBA" id="ARBA00022553"/>
    </source>
</evidence>
<dbReference type="InterPro" id="IPR045192">
    <property type="entry name" value="AP180-like"/>
</dbReference>
<dbReference type="Proteomes" id="UP000265140">
    <property type="component" value="Chromosome 1"/>
</dbReference>
<dbReference type="GO" id="GO:0098894">
    <property type="term" value="C:extrinsic component of presynaptic endocytic zone membrane"/>
    <property type="evidence" value="ECO:0007669"/>
    <property type="project" value="TreeGrafter"/>
</dbReference>
<dbReference type="GO" id="GO:0072583">
    <property type="term" value="P:clathrin-dependent endocytosis"/>
    <property type="evidence" value="ECO:0007669"/>
    <property type="project" value="InterPro"/>
</dbReference>
<dbReference type="Bgee" id="ENSELUG00000019993">
    <property type="expression patterns" value="Expressed in brain and 14 other cell types or tissues"/>
</dbReference>
<evidence type="ECO:0000256" key="16">
    <source>
        <dbReference type="ARBA" id="ARBA00023242"/>
    </source>
</evidence>
<dbReference type="SMART" id="SM00273">
    <property type="entry name" value="ENTH"/>
    <property type="match status" value="1"/>
</dbReference>
<evidence type="ECO:0000256" key="11">
    <source>
        <dbReference type="ARBA" id="ARBA00022843"/>
    </source>
</evidence>
<keyword evidence="15" id="KW-0168">Coated pit</keyword>
<evidence type="ECO:0000256" key="4">
    <source>
        <dbReference type="ARBA" id="ARBA00004555"/>
    </source>
</evidence>
<evidence type="ECO:0000313" key="22">
    <source>
        <dbReference type="Ensembl" id="ENSELUP00000020564.3"/>
    </source>
</evidence>
<keyword evidence="9" id="KW-0597">Phosphoprotein</keyword>
<keyword evidence="16" id="KW-0539">Nucleus</keyword>
<evidence type="ECO:0000256" key="7">
    <source>
        <dbReference type="ARBA" id="ARBA00022475"/>
    </source>
</evidence>
<accession>A0A3P8YVF7</accession>
<evidence type="ECO:0000256" key="3">
    <source>
        <dbReference type="ARBA" id="ARBA00004236"/>
    </source>
</evidence>
<sequence length="676" mass="73585">MSGQSITDRITAAQHSVTGSAVSKTVCKATTHEIMGPKKKHLDYLIHCTNEMNVNIPQLADSLFERTTNTSWVVVFKSLITTHHLMVYGNERFVQYLASRNTLFNLSNFLDKSGLQGYDMSTFIRRYSRYLNEKAVSYRQVAFDFTKVKRGVDGVMRTMNTEKLLKTIPIIQNQMDALLDFNVNANELTNGVINAGFMLLFKDSIRLFAAYNEGIINLLEKYFDMKKTQCKEGLDIYKKFLTRMTRISEFLKVAEQVGIDRGDIPDLSQAPSSLLEALEQHLASLEGKKVKDSTAASRASTLSNAVSSLASTGMSFTKVDEREKQAALEEEQARLKALKRLKELSKRPSFATTDTSPVSTTGGTISTAPAIDLFSTPSCSNGALKMESDLFDIQQTFKTSMQASCTGPPVATAWADPFTSAEAGDDSMPNLNPFLSKPVVETAAHLPVVSSDGVSYSSRTSAHEMFGDSFCGPTSMAQHLSHQATYPTEPSAVAGLFRGYSTAPQATPSGSLQVDFESVFGAKATGTNNMDSDDILKPTMAGSSQALCSINQLPDKLVGDDLDSSLANLVGNLGIGNGTTKNDIHWSQPGEKRLTGGSNWQPKAAPNTTWNPVSMAPSVMAYPATTPTGMMGGFGMQPQQLASMGMMNQPNMMYNQPVMRPPNPFSSVSSAQMQFM</sequence>
<reference evidence="22" key="3">
    <citation type="submission" date="2025-08" db="UniProtKB">
        <authorList>
            <consortium name="Ensembl"/>
        </authorList>
    </citation>
    <scope>IDENTIFICATION</scope>
</reference>
<evidence type="ECO:0000256" key="2">
    <source>
        <dbReference type="ARBA" id="ARBA00004132"/>
    </source>
</evidence>
<evidence type="ECO:0000313" key="23">
    <source>
        <dbReference type="Proteomes" id="UP000265140"/>
    </source>
</evidence>
<comment type="function">
    <text evidence="18">Cytoplasmic adapter protein that plays a critical role in clathrin-mediated endocytosis which is important in processes such as internalization of cell receptors, synaptic transmission or removal of apoptotic cells. Recruits AP-2 and attaches clathrin triskelions to the cytoplasmic side of plasma membrane leading to clathrin-coated vesicles (CCVs) assembly. Furthermore, regulates clathrin-coated vesicle size and maturation by directly sensing and driving membrane curvature. In addition to binding to clathrin, mediates the endocytosis of small R-SNARES (Soluble NSF Attachment Protein REceptors) between plasma membranes and endosomes including VAMP2, VAMP3, VAMP4, VAMP7 or VAMP8. In turn, PICALM-dependent SNARE endocytosis is required for the formation and maturation of autophagic precursors. Modulates thereby autophagy and the turnover of autophagy substrates such as MAPT/TAU or amyloid precursor protein cleaved C-terminal fragment (APP-CTF).</text>
</comment>
<comment type="subcellular location">
    <subcellularLocation>
        <location evidence="3">Cell membrane</location>
    </subcellularLocation>
    <subcellularLocation>
        <location evidence="2">Cytoplasmic vesicle</location>
        <location evidence="2">Clathrin-coated vesicle</location>
    </subcellularLocation>
    <subcellularLocation>
        <location evidence="4">Golgi apparatus</location>
    </subcellularLocation>
    <subcellularLocation>
        <location evidence="5">Membrane</location>
        <location evidence="5">Clathrin-coated pit</location>
    </subcellularLocation>
    <subcellularLocation>
        <location evidence="1">Nucleus</location>
    </subcellularLocation>
</comment>
<evidence type="ECO:0000256" key="17">
    <source>
        <dbReference type="ARBA" id="ARBA00023329"/>
    </source>
</evidence>
<dbReference type="InterPro" id="IPR013809">
    <property type="entry name" value="ENTH"/>
</dbReference>
<evidence type="ECO:0000256" key="6">
    <source>
        <dbReference type="ARBA" id="ARBA00008011"/>
    </source>
</evidence>
<evidence type="ECO:0000259" key="21">
    <source>
        <dbReference type="PROSITE" id="PS50942"/>
    </source>
</evidence>
<reference evidence="23" key="1">
    <citation type="journal article" date="2014" name="PLoS ONE">
        <title>The genome and linkage map of the northern pike (Esox lucius): conserved synteny revealed between the salmonid sister group and the Neoteleostei.</title>
        <authorList>
            <person name="Rondeau E.B."/>
            <person name="Minkley D.R."/>
            <person name="Leong J.S."/>
            <person name="Messmer A.M."/>
            <person name="Jantzen J.R."/>
            <person name="von Schalburg K.R."/>
            <person name="Lemon C."/>
            <person name="Bird N.H."/>
            <person name="Koop B.F."/>
        </authorList>
    </citation>
    <scope>NUCLEOTIDE SEQUENCE</scope>
</reference>
<dbReference type="Ensembl" id="ENSELUT00000031029.3">
    <property type="protein sequence ID" value="ENSELUP00000020564.3"/>
    <property type="gene ID" value="ENSELUG00000019993.3"/>
</dbReference>
<dbReference type="GO" id="GO:0000149">
    <property type="term" value="F:SNARE binding"/>
    <property type="evidence" value="ECO:0007669"/>
    <property type="project" value="TreeGrafter"/>
</dbReference>
<dbReference type="GO" id="GO:0008021">
    <property type="term" value="C:synaptic vesicle"/>
    <property type="evidence" value="ECO:0007669"/>
    <property type="project" value="TreeGrafter"/>
</dbReference>
<evidence type="ECO:0000256" key="20">
    <source>
        <dbReference type="ARBA" id="ARBA00068054"/>
    </source>
</evidence>
<dbReference type="Gene3D" id="1.20.58.150">
    <property type="entry name" value="ANTH domain"/>
    <property type="match status" value="1"/>
</dbReference>
<name>A0A3P8YVF7_ESOLU</name>
<evidence type="ECO:0000256" key="1">
    <source>
        <dbReference type="ARBA" id="ARBA00004123"/>
    </source>
</evidence>
<dbReference type="GO" id="GO:0016185">
    <property type="term" value="P:synaptic vesicle budding from presynaptic endocytic zone membrane"/>
    <property type="evidence" value="ECO:0007669"/>
    <property type="project" value="TreeGrafter"/>
</dbReference>
<dbReference type="Pfam" id="PF07651">
    <property type="entry name" value="ANTH"/>
    <property type="match status" value="1"/>
</dbReference>
<proteinExistence type="inferred from homology"/>
<dbReference type="GO" id="GO:0032050">
    <property type="term" value="F:clathrin heavy chain binding"/>
    <property type="evidence" value="ECO:0007669"/>
    <property type="project" value="TreeGrafter"/>
</dbReference>
<dbReference type="PANTHER" id="PTHR22951">
    <property type="entry name" value="CLATHRIN ASSEMBLY PROTEIN"/>
    <property type="match status" value="1"/>
</dbReference>
<evidence type="ECO:0000256" key="12">
    <source>
        <dbReference type="ARBA" id="ARBA00022990"/>
    </source>
</evidence>
<dbReference type="FunFam" id="1.20.58.150:FF:000001">
    <property type="entry name" value="phosphatidylinositol-binding clathrin assembly protein-like isoform X1"/>
    <property type="match status" value="1"/>
</dbReference>
<feature type="domain" description="ENTH" evidence="21">
    <location>
        <begin position="14"/>
        <end position="145"/>
    </location>
</feature>
<comment type="similarity">
    <text evidence="6">Belongs to the PICALM/SNAP91 family.</text>
</comment>
<keyword evidence="13" id="KW-0333">Golgi apparatus</keyword>
<keyword evidence="11" id="KW-0832">Ubl conjugation</keyword>
<dbReference type="GO" id="GO:0005546">
    <property type="term" value="F:phosphatidylinositol-4,5-bisphosphate binding"/>
    <property type="evidence" value="ECO:0007669"/>
    <property type="project" value="TreeGrafter"/>
</dbReference>
<evidence type="ECO:0000256" key="13">
    <source>
        <dbReference type="ARBA" id="ARBA00023034"/>
    </source>
</evidence>
<keyword evidence="12" id="KW-0007">Acetylation</keyword>
<dbReference type="InterPro" id="IPR014712">
    <property type="entry name" value="ANTH_dom_sf"/>
</dbReference>
<keyword evidence="10" id="KW-0254">Endocytosis</keyword>
<dbReference type="GO" id="GO:0030136">
    <property type="term" value="C:clathrin-coated vesicle"/>
    <property type="evidence" value="ECO:0007669"/>
    <property type="project" value="UniProtKB-SubCell"/>
</dbReference>
<dbReference type="PROSITE" id="PS50942">
    <property type="entry name" value="ENTH"/>
    <property type="match status" value="1"/>
</dbReference>
<organism evidence="22 23">
    <name type="scientific">Esox lucius</name>
    <name type="common">Northern pike</name>
    <dbReference type="NCBI Taxonomy" id="8010"/>
    <lineage>
        <taxon>Eukaryota</taxon>
        <taxon>Metazoa</taxon>
        <taxon>Chordata</taxon>
        <taxon>Craniata</taxon>
        <taxon>Vertebrata</taxon>
        <taxon>Euteleostomi</taxon>
        <taxon>Actinopterygii</taxon>
        <taxon>Neopterygii</taxon>
        <taxon>Teleostei</taxon>
        <taxon>Protacanthopterygii</taxon>
        <taxon>Esociformes</taxon>
        <taxon>Esocidae</taxon>
        <taxon>Esox</taxon>
    </lineage>
</organism>
<dbReference type="Gene3D" id="1.25.40.90">
    <property type="match status" value="1"/>
</dbReference>
<evidence type="ECO:0000256" key="19">
    <source>
        <dbReference type="ARBA" id="ARBA00061829"/>
    </source>
</evidence>
<evidence type="ECO:0000256" key="14">
    <source>
        <dbReference type="ARBA" id="ARBA00023136"/>
    </source>
</evidence>
<keyword evidence="7" id="KW-1003">Cell membrane</keyword>
<comment type="subunit">
    <text evidence="19">Binds to clathrin; involves primarily the C-terminal sequences, but the full-length protein is required for full binding capacity. Binds phosphatidylinositol 4,5- bisphosphate. Interacts with PIMREG; this interaction may change the subcellular location into the nucleus. Interacts with AP2A1 (via its alpha-appendage domain). Interacts (via N-terminus) with VAMP2; VAMP3; VAMP7 and VAMP8 (Via N-terminus). Interacts with LC3/MAP1LC3A.</text>
</comment>
<evidence type="ECO:0000256" key="15">
    <source>
        <dbReference type="ARBA" id="ARBA00023176"/>
    </source>
</evidence>
<dbReference type="GO" id="GO:0005794">
    <property type="term" value="C:Golgi apparatus"/>
    <property type="evidence" value="ECO:0007669"/>
    <property type="project" value="UniProtKB-SubCell"/>
</dbReference>
<dbReference type="GO" id="GO:0048268">
    <property type="term" value="P:clathrin coat assembly"/>
    <property type="evidence" value="ECO:0007669"/>
    <property type="project" value="InterPro"/>
</dbReference>
<dbReference type="GeneTree" id="ENSGT00950000183068"/>
<evidence type="ECO:0000256" key="10">
    <source>
        <dbReference type="ARBA" id="ARBA00022583"/>
    </source>
</evidence>
<evidence type="ECO:0000256" key="5">
    <source>
        <dbReference type="ARBA" id="ARBA00004600"/>
    </source>
</evidence>
<keyword evidence="17" id="KW-0968">Cytoplasmic vesicle</keyword>
<dbReference type="InterPro" id="IPR008942">
    <property type="entry name" value="ENTH_VHS"/>
</dbReference>
<protein>
    <recommendedName>
        <fullName evidence="20">Phosphatidylinositol-binding clathrin assembly protein</fullName>
    </recommendedName>
</protein>
<reference evidence="22" key="2">
    <citation type="submission" date="2020-02" db="EMBL/GenBank/DDBJ databases">
        <title>Esox lucius (northern pike) genome, fEsoLuc1, primary haplotype.</title>
        <authorList>
            <person name="Myers G."/>
            <person name="Karagic N."/>
            <person name="Meyer A."/>
            <person name="Pippel M."/>
            <person name="Reichard M."/>
            <person name="Winkler S."/>
            <person name="Tracey A."/>
            <person name="Sims Y."/>
            <person name="Howe K."/>
            <person name="Rhie A."/>
            <person name="Formenti G."/>
            <person name="Durbin R."/>
            <person name="Fedrigo O."/>
            <person name="Jarvis E.D."/>
        </authorList>
    </citation>
    <scope>NUCLEOTIDE SEQUENCE [LARGE SCALE GENOMIC DNA]</scope>
</reference>
<dbReference type="PANTHER" id="PTHR22951:SF16">
    <property type="entry name" value="PHOSPHATIDYLINOSITOL-BINDING CLATHRIN ASSEMBLY PROTEIN"/>
    <property type="match status" value="1"/>
</dbReference>
<dbReference type="SUPFAM" id="SSF89009">
    <property type="entry name" value="GAT-like domain"/>
    <property type="match status" value="1"/>
</dbReference>